<keyword evidence="2" id="KW-1185">Reference proteome</keyword>
<comment type="caution">
    <text evidence="1">The sequence shown here is derived from an EMBL/GenBank/DDBJ whole genome shotgun (WGS) entry which is preliminary data.</text>
</comment>
<name>A0A8H5TA91_FUSCI</name>
<sequence>MGHSHSKIHTYQLSAGGLEKGIPPVIRVSHKRGRFLDSSYKLLLSGPNGEPMYTIDLVKGLYSDILLHSGSSIYSPLLAASSRPSTRRGDYLIRLPSLSGDAPREEILHCSTGLTRRGHFWFVTQVGHGPDQHREGFEWRSSSGVEVRSVGQSSRGYKLVRVGSTNFHNGSTNRVGYTSDGKEVVAVWANTSIFKSWSGVGEFQFRGSGATGELGQLWALMAVMSCMSIWQKVQRDAASSGAAGGAVGGAAGAAAGAGAGATCGAGGC</sequence>
<reference evidence="1 2" key="2">
    <citation type="submission" date="2020-05" db="EMBL/GenBank/DDBJ databases">
        <title>Identification and distribution of gene clusters putatively required for synthesis of sphingolipid metabolism inhibitors in phylogenetically diverse species of the filamentous fungus Fusarium.</title>
        <authorList>
            <person name="Kim H.-S."/>
            <person name="Busman M."/>
            <person name="Brown D.W."/>
            <person name="Divon H."/>
            <person name="Uhlig S."/>
            <person name="Proctor R.H."/>
        </authorList>
    </citation>
    <scope>NUCLEOTIDE SEQUENCE [LARGE SCALE GENOMIC DNA]</scope>
    <source>
        <strain evidence="1 2">NRRL 25331</strain>
    </source>
</reference>
<dbReference type="EMBL" id="JAAQPE010000379">
    <property type="protein sequence ID" value="KAF5666023.1"/>
    <property type="molecule type" value="Genomic_DNA"/>
</dbReference>
<dbReference type="AlphaFoldDB" id="A0A8H5TA91"/>
<protein>
    <submittedName>
        <fullName evidence="1">Uncharacterized protein</fullName>
    </submittedName>
</protein>
<evidence type="ECO:0000313" key="1">
    <source>
        <dbReference type="EMBL" id="KAF5666023.1"/>
    </source>
</evidence>
<evidence type="ECO:0000313" key="2">
    <source>
        <dbReference type="Proteomes" id="UP000572754"/>
    </source>
</evidence>
<organism evidence="1 2">
    <name type="scientific">Fusarium circinatum</name>
    <name type="common">Pitch canker fungus</name>
    <name type="synonym">Gibberella circinata</name>
    <dbReference type="NCBI Taxonomy" id="48490"/>
    <lineage>
        <taxon>Eukaryota</taxon>
        <taxon>Fungi</taxon>
        <taxon>Dikarya</taxon>
        <taxon>Ascomycota</taxon>
        <taxon>Pezizomycotina</taxon>
        <taxon>Sordariomycetes</taxon>
        <taxon>Hypocreomycetidae</taxon>
        <taxon>Hypocreales</taxon>
        <taxon>Nectriaceae</taxon>
        <taxon>Fusarium</taxon>
        <taxon>Fusarium fujikuroi species complex</taxon>
    </lineage>
</organism>
<proteinExistence type="predicted"/>
<gene>
    <name evidence="1" type="ORF">FCIRC_10344</name>
</gene>
<dbReference type="Proteomes" id="UP000572754">
    <property type="component" value="Unassembled WGS sequence"/>
</dbReference>
<accession>A0A8H5TA91</accession>
<reference evidence="2" key="1">
    <citation type="journal article" date="2020" name="BMC Genomics">
        <title>Correction to: Identification and distribution of gene clusters required for synthesis of sphingolipid metabolism inhibitors in diverse species of the filamentous fungus Fusarium.</title>
        <authorList>
            <person name="Kim H.S."/>
            <person name="Lohmar J.M."/>
            <person name="Busman M."/>
            <person name="Brown D.W."/>
            <person name="Naumann T.A."/>
            <person name="Divon H.H."/>
            <person name="Lysoe E."/>
            <person name="Uhlig S."/>
            <person name="Proctor R.H."/>
        </authorList>
    </citation>
    <scope>NUCLEOTIDE SEQUENCE [LARGE SCALE GENOMIC DNA]</scope>
    <source>
        <strain evidence="2">NRRL 25331</strain>
    </source>
</reference>